<dbReference type="Proteomes" id="UP000737018">
    <property type="component" value="Unassembled WGS sequence"/>
</dbReference>
<dbReference type="OrthoDB" id="1936442at2759"/>
<evidence type="ECO:0000256" key="1">
    <source>
        <dbReference type="SAM" id="MobiDB-lite"/>
    </source>
</evidence>
<dbReference type="AlphaFoldDB" id="A0A8J4UYQ1"/>
<gene>
    <name evidence="3" type="ORF">CMV_030179</name>
</gene>
<feature type="transmembrane region" description="Helical" evidence="2">
    <location>
        <begin position="60"/>
        <end position="85"/>
    </location>
</feature>
<proteinExistence type="predicted"/>
<keyword evidence="2" id="KW-0812">Transmembrane</keyword>
<keyword evidence="2" id="KW-0472">Membrane</keyword>
<reference evidence="3" key="1">
    <citation type="submission" date="2020-03" db="EMBL/GenBank/DDBJ databases">
        <title>Castanea mollissima Vanexum genome sequencing.</title>
        <authorList>
            <person name="Staton M."/>
        </authorList>
    </citation>
    <scope>NUCLEOTIDE SEQUENCE</scope>
    <source>
        <tissue evidence="3">Leaf</tissue>
    </source>
</reference>
<keyword evidence="4" id="KW-1185">Reference proteome</keyword>
<protein>
    <submittedName>
        <fullName evidence="3">Uncharacterized protein</fullName>
    </submittedName>
</protein>
<evidence type="ECO:0000313" key="4">
    <source>
        <dbReference type="Proteomes" id="UP000737018"/>
    </source>
</evidence>
<sequence length="92" mass="10238">MTGQLRCRDHPPHHSSLALGPRHEASRPSPSMLVREMATRQLEERRADWGYSKLMLALDIMWNVAFVVVSALGESMLGAAVQSLLPQSKATR</sequence>
<dbReference type="EMBL" id="JRKL02013021">
    <property type="protein sequence ID" value="KAF3943243.1"/>
    <property type="molecule type" value="Genomic_DNA"/>
</dbReference>
<name>A0A8J4UYQ1_9ROSI</name>
<evidence type="ECO:0000256" key="2">
    <source>
        <dbReference type="SAM" id="Phobius"/>
    </source>
</evidence>
<organism evidence="3 4">
    <name type="scientific">Castanea mollissima</name>
    <name type="common">Chinese chestnut</name>
    <dbReference type="NCBI Taxonomy" id="60419"/>
    <lineage>
        <taxon>Eukaryota</taxon>
        <taxon>Viridiplantae</taxon>
        <taxon>Streptophyta</taxon>
        <taxon>Embryophyta</taxon>
        <taxon>Tracheophyta</taxon>
        <taxon>Spermatophyta</taxon>
        <taxon>Magnoliopsida</taxon>
        <taxon>eudicotyledons</taxon>
        <taxon>Gunneridae</taxon>
        <taxon>Pentapetalae</taxon>
        <taxon>rosids</taxon>
        <taxon>fabids</taxon>
        <taxon>Fagales</taxon>
        <taxon>Fagaceae</taxon>
        <taxon>Castanea</taxon>
    </lineage>
</organism>
<evidence type="ECO:0000313" key="3">
    <source>
        <dbReference type="EMBL" id="KAF3943243.1"/>
    </source>
</evidence>
<keyword evidence="2" id="KW-1133">Transmembrane helix</keyword>
<accession>A0A8J4UYQ1</accession>
<comment type="caution">
    <text evidence="3">The sequence shown here is derived from an EMBL/GenBank/DDBJ whole genome shotgun (WGS) entry which is preliminary data.</text>
</comment>
<feature type="compositionally biased region" description="Basic and acidic residues" evidence="1">
    <location>
        <begin position="1"/>
        <end position="12"/>
    </location>
</feature>
<feature type="region of interest" description="Disordered" evidence="1">
    <location>
        <begin position="1"/>
        <end position="31"/>
    </location>
</feature>